<proteinExistence type="predicted"/>
<dbReference type="Proteomes" id="UP001143545">
    <property type="component" value="Unassembled WGS sequence"/>
</dbReference>
<gene>
    <name evidence="1" type="ORF">NBRC110019_17050</name>
</gene>
<evidence type="ECO:0000313" key="2">
    <source>
        <dbReference type="Proteomes" id="UP001143545"/>
    </source>
</evidence>
<keyword evidence="2" id="KW-1185">Reference proteome</keyword>
<accession>A0A9W6B6V8</accession>
<evidence type="ECO:0000313" key="1">
    <source>
        <dbReference type="EMBL" id="GLB52665.1"/>
    </source>
</evidence>
<dbReference type="EMBL" id="BRVP01000010">
    <property type="protein sequence ID" value="GLB52665.1"/>
    <property type="molecule type" value="Genomic_DNA"/>
</dbReference>
<dbReference type="RefSeq" id="WP_281754098.1">
    <property type="nucleotide sequence ID" value="NZ_BRVP01000010.1"/>
</dbReference>
<sequence length="119" mass="13530">MKRNRVVLLVFLFFLGYLAFSQRSIANSDSNVYWEEGNGRFSGANSISKVSVRVGKGLQECFSSSNEVNYDAIICKEANYVVSSSVYAEEKHCKYHEKFNVDELHQSFAVFNAVRVLKL</sequence>
<organism evidence="1 2">
    <name type="scientific">Neptunitalea chrysea</name>
    <dbReference type="NCBI Taxonomy" id="1647581"/>
    <lineage>
        <taxon>Bacteria</taxon>
        <taxon>Pseudomonadati</taxon>
        <taxon>Bacteroidota</taxon>
        <taxon>Flavobacteriia</taxon>
        <taxon>Flavobacteriales</taxon>
        <taxon>Flavobacteriaceae</taxon>
        <taxon>Neptunitalea</taxon>
    </lineage>
</organism>
<reference evidence="1" key="1">
    <citation type="submission" date="2022-07" db="EMBL/GenBank/DDBJ databases">
        <title>Taxonomy of Novel Oxalotrophic and Methylotrophic Bacteria.</title>
        <authorList>
            <person name="Sahin N."/>
            <person name="Tani A."/>
        </authorList>
    </citation>
    <scope>NUCLEOTIDE SEQUENCE</scope>
    <source>
        <strain evidence="1">AM327</strain>
    </source>
</reference>
<protein>
    <submittedName>
        <fullName evidence="1">Uncharacterized protein</fullName>
    </submittedName>
</protein>
<name>A0A9W6B6V8_9FLAO</name>
<dbReference type="AlphaFoldDB" id="A0A9W6B6V8"/>
<comment type="caution">
    <text evidence="1">The sequence shown here is derived from an EMBL/GenBank/DDBJ whole genome shotgun (WGS) entry which is preliminary data.</text>
</comment>